<keyword evidence="5 21" id="KW-1133">Transmembrane helix</keyword>
<dbReference type="AlphaFoldDB" id="A0A8J1TQU3"/>
<evidence type="ECO:0000256" key="9">
    <source>
        <dbReference type="ARBA" id="ARBA00023136"/>
    </source>
</evidence>
<evidence type="ECO:0000256" key="19">
    <source>
        <dbReference type="SAM" id="Coils"/>
    </source>
</evidence>
<keyword evidence="13" id="KW-1071">Ligand-gated ion channel</keyword>
<feature type="site" description="Crucial to convey clamshell closure to channel opening" evidence="17">
    <location>
        <position position="673"/>
    </location>
</feature>
<evidence type="ECO:0000256" key="2">
    <source>
        <dbReference type="ARBA" id="ARBA00022448"/>
    </source>
</evidence>
<feature type="binding site" evidence="16">
    <location>
        <position position="534"/>
    </location>
    <ligand>
        <name>L-glutamate</name>
        <dbReference type="ChEBI" id="CHEBI:29985"/>
    </ligand>
</feature>
<evidence type="ECO:0000256" key="10">
    <source>
        <dbReference type="ARBA" id="ARBA00023170"/>
    </source>
</evidence>
<dbReference type="SUPFAM" id="SSF53822">
    <property type="entry name" value="Periplasmic binding protein-like I"/>
    <property type="match status" value="1"/>
</dbReference>
<evidence type="ECO:0000256" key="18">
    <source>
        <dbReference type="PIRSR" id="PIRSR601508-3"/>
    </source>
</evidence>
<comment type="subcellular location">
    <subcellularLocation>
        <location evidence="1">Cell membrane</location>
        <topology evidence="1">Multi-pass membrane protein</topology>
    </subcellularLocation>
    <subcellularLocation>
        <location evidence="15">Postsynaptic cell membrane</location>
    </subcellularLocation>
</comment>
<feature type="region of interest" description="Disordered" evidence="20">
    <location>
        <begin position="1065"/>
        <end position="1137"/>
    </location>
</feature>
<dbReference type="FunFam" id="3.40.190.10:FF:000078">
    <property type="entry name" value="glutamate receptor ionotropic, NMDA 3B"/>
    <property type="match status" value="1"/>
</dbReference>
<evidence type="ECO:0000256" key="20">
    <source>
        <dbReference type="SAM" id="MobiDB-lite"/>
    </source>
</evidence>
<keyword evidence="11" id="KW-0325">Glycoprotein</keyword>
<accession>A0A8J1TQU3</accession>
<dbReference type="SMART" id="SM00079">
    <property type="entry name" value="PBPe"/>
    <property type="match status" value="1"/>
</dbReference>
<protein>
    <submittedName>
        <fullName evidence="22">Uncharacterized protein</fullName>
    </submittedName>
</protein>
<keyword evidence="10" id="KW-0675">Receptor</keyword>
<evidence type="ECO:0000256" key="17">
    <source>
        <dbReference type="PIRSR" id="PIRSR601508-2"/>
    </source>
</evidence>
<keyword evidence="9 21" id="KW-0472">Membrane</keyword>
<feature type="compositionally biased region" description="Low complexity" evidence="20">
    <location>
        <begin position="1067"/>
        <end position="1076"/>
    </location>
</feature>
<dbReference type="Gene3D" id="3.40.50.2300">
    <property type="match status" value="2"/>
</dbReference>
<organism evidence="22 23">
    <name type="scientific">Owenia fusiformis</name>
    <name type="common">Polychaete worm</name>
    <dbReference type="NCBI Taxonomy" id="6347"/>
    <lineage>
        <taxon>Eukaryota</taxon>
        <taxon>Metazoa</taxon>
        <taxon>Spiralia</taxon>
        <taxon>Lophotrochozoa</taxon>
        <taxon>Annelida</taxon>
        <taxon>Polychaeta</taxon>
        <taxon>Sedentaria</taxon>
        <taxon>Canalipalpata</taxon>
        <taxon>Sabellida</taxon>
        <taxon>Oweniida</taxon>
        <taxon>Oweniidae</taxon>
        <taxon>Owenia</taxon>
    </lineage>
</organism>
<dbReference type="Pfam" id="PF01094">
    <property type="entry name" value="ANF_receptor"/>
    <property type="match status" value="1"/>
</dbReference>
<feature type="transmembrane region" description="Helical" evidence="21">
    <location>
        <begin position="822"/>
        <end position="848"/>
    </location>
</feature>
<dbReference type="Pfam" id="PF10613">
    <property type="entry name" value="Lig_chan-Glu_bd"/>
    <property type="match status" value="1"/>
</dbReference>
<dbReference type="GO" id="GO:0045211">
    <property type="term" value="C:postsynaptic membrane"/>
    <property type="evidence" value="ECO:0007669"/>
    <property type="project" value="UniProtKB-SubCell"/>
</dbReference>
<dbReference type="SMART" id="SM00918">
    <property type="entry name" value="Lig_chan-Glu_bd"/>
    <property type="match status" value="1"/>
</dbReference>
<dbReference type="InterPro" id="IPR001828">
    <property type="entry name" value="ANF_lig-bd_rcpt"/>
</dbReference>
<evidence type="ECO:0000256" key="8">
    <source>
        <dbReference type="ARBA" id="ARBA00023065"/>
    </source>
</evidence>
<dbReference type="GO" id="GO:0015276">
    <property type="term" value="F:ligand-gated monoatomic ion channel activity"/>
    <property type="evidence" value="ECO:0007669"/>
    <property type="project" value="InterPro"/>
</dbReference>
<dbReference type="InterPro" id="IPR028082">
    <property type="entry name" value="Peripla_BP_I"/>
</dbReference>
<feature type="site" description="Interaction with the cone snail toxin Con-ikot-ikot" evidence="17">
    <location>
        <position position="701"/>
    </location>
</feature>
<evidence type="ECO:0000256" key="15">
    <source>
        <dbReference type="ARBA" id="ARBA00034100"/>
    </source>
</evidence>
<evidence type="ECO:0000256" key="7">
    <source>
        <dbReference type="ARBA" id="ARBA00023054"/>
    </source>
</evidence>
<dbReference type="InterPro" id="IPR001320">
    <property type="entry name" value="Iontro_rcpt_C"/>
</dbReference>
<dbReference type="PANTHER" id="PTHR18966">
    <property type="entry name" value="IONOTROPIC GLUTAMATE RECEPTOR"/>
    <property type="match status" value="1"/>
</dbReference>
<keyword evidence="18" id="KW-1015">Disulfide bond</keyword>
<dbReference type="Gene3D" id="3.40.190.10">
    <property type="entry name" value="Periplasmic binding protein-like II"/>
    <property type="match status" value="2"/>
</dbReference>
<feature type="transmembrane region" description="Helical" evidence="21">
    <location>
        <begin position="640"/>
        <end position="665"/>
    </location>
</feature>
<keyword evidence="7 19" id="KW-0175">Coiled coil</keyword>
<feature type="binding site" evidence="16">
    <location>
        <position position="529"/>
    </location>
    <ligand>
        <name>L-glutamate</name>
        <dbReference type="ChEBI" id="CHEBI:29985"/>
    </ligand>
</feature>
<feature type="disulfide bond" evidence="18">
    <location>
        <begin position="753"/>
        <end position="807"/>
    </location>
</feature>
<evidence type="ECO:0000256" key="5">
    <source>
        <dbReference type="ARBA" id="ARBA00022989"/>
    </source>
</evidence>
<evidence type="ECO:0000313" key="22">
    <source>
        <dbReference type="EMBL" id="CAH1776023.1"/>
    </source>
</evidence>
<sequence>MRWQVIWLATLGLLNVFKVGFTLPTARIGVILGFNITANNYIMKNAIDRINNLHRKAFNIELVHLPWSLSPELFYEDVCKRIEAYPLMALLVVGESSHVKRATVISRQLGLPLMAFDTTSTGKTIKDNAHLYLQLEPSRAVLARAVLATLNESDWMTISLVLEESYATDGFERSIKQTMGLDTRWTLANDVRINMNEDDDSIVGKLNILHDSEARIHILHCSEKLARRIFELAATVGGGADSLMGEGNAWVTTDVAIHQWKPHAYPVGLVAIVFDKNTNNILDDLLHVFLLASNKLAFITPNYAHIIEDISATQSCWRTPGPKARSISNTLYSSLLQINYKGKGGPLSFNEQGYREQANFSIINLVSIYGSQKWRKIGSVHNDIVNVTTIVWPGNTVSGPLSRGKKKYRVVTNIVEPFVRAFTPYKEDKSCVSTVPCLDVNGTRDVTTLDAIFDDYANGTISPSRPYEIKCCEGLSIDILERLSRDLEFDYDLYIVGDGMYGAIVNGSWNGLVADLKSGAAQMAMAAFSITGSRSAVIDYTEPYFHSGFSILAAEKKKEVDYNAFSQPFDESVWICIAVSATVTAIAMALFEWNSPFGLNPWGRKRAKNYTLASALNMVYAILFGHTVKTKSPKSWPCKWFQNFWAASSIFIFASYTANLAAFIAGKNEALLISGIHDPKLLQNKMRILSYRGSAVEEFVRHVNPEMFAKLIRVDPDLEPSHSITKLTTGKIDAYLDDTPVLEYARATMDNDCKLKMVGQGFGDDGYGIGLQKNSWIQEVLSKKILDYHESGYIEDLRRHYFNVRACAREGAKQEGLQPTHFAGLFYVLLGALIFSFIMLLSMEYALFKWFVPWCRRRNSKSFFKSLHMMFISQRLFRIITSEKLVSPNHSAKEMGQILKSRQFIQLFQKSVKKKDKNPVVKRKNDFFNLVDQLRWQQTVELTQAQGKRRRPTMQEIQQEFQFKKLSVKSLDNISGSEAGSAISESNINAIDSYFENALRGEQSEASINNILDDLGHEDDWPTDWEAEWIAEDGESIISNENETSYSPNTHANLAYSESAGSDIISRRSSVQSSSVKSRKGSKKQQTIREVAQPPKILEYRKINSASSGSPPDSVHNNLGRSSSEAEETMSNGEVPNGVLILSPTGEIFACNAMNKNTRTTDFLPKKDRGGNWRNLTSSLPESMKTLPLKDNRVKQNFRQSISSNQKNVEAGMSDSDTEDIESIKLDNVSKEEIVYMWKQAMVQLNSRLRQALKDKAKLEIKLSQLNTVENSYL</sequence>
<dbReference type="GO" id="GO:0038023">
    <property type="term" value="F:signaling receptor activity"/>
    <property type="evidence" value="ECO:0007669"/>
    <property type="project" value="InterPro"/>
</dbReference>
<keyword evidence="8" id="KW-0406">Ion transport</keyword>
<comment type="caution">
    <text evidence="22">The sequence shown here is derived from an EMBL/GenBank/DDBJ whole genome shotgun (WGS) entry which is preliminary data.</text>
</comment>
<keyword evidence="12" id="KW-0628">Postsynaptic cell membrane</keyword>
<evidence type="ECO:0000313" key="23">
    <source>
        <dbReference type="Proteomes" id="UP000749559"/>
    </source>
</evidence>
<keyword evidence="14" id="KW-0407">Ion channel</keyword>
<evidence type="ECO:0000256" key="11">
    <source>
        <dbReference type="ARBA" id="ARBA00023180"/>
    </source>
</evidence>
<dbReference type="GO" id="GO:0043226">
    <property type="term" value="C:organelle"/>
    <property type="evidence" value="ECO:0007669"/>
    <property type="project" value="UniProtKB-ARBA"/>
</dbReference>
<name>A0A8J1TQU3_OWEFU</name>
<evidence type="ECO:0000256" key="6">
    <source>
        <dbReference type="ARBA" id="ARBA00023018"/>
    </source>
</evidence>
<evidence type="ECO:0000256" key="1">
    <source>
        <dbReference type="ARBA" id="ARBA00004651"/>
    </source>
</evidence>
<dbReference type="OrthoDB" id="5984008at2759"/>
<keyword evidence="23" id="KW-1185">Reference proteome</keyword>
<feature type="transmembrane region" description="Helical" evidence="21">
    <location>
        <begin position="572"/>
        <end position="590"/>
    </location>
</feature>
<feature type="coiled-coil region" evidence="19">
    <location>
        <begin position="1242"/>
        <end position="1269"/>
    </location>
</feature>
<keyword evidence="3" id="KW-1003">Cell membrane</keyword>
<dbReference type="PRINTS" id="PR00177">
    <property type="entry name" value="NMDARECEPTOR"/>
</dbReference>
<feature type="compositionally biased region" description="Polar residues" evidence="20">
    <location>
        <begin position="1104"/>
        <end position="1134"/>
    </location>
</feature>
<keyword evidence="4 21" id="KW-0812">Transmembrane</keyword>
<evidence type="ECO:0000256" key="21">
    <source>
        <dbReference type="SAM" id="Phobius"/>
    </source>
</evidence>
<evidence type="ECO:0000256" key="3">
    <source>
        <dbReference type="ARBA" id="ARBA00022475"/>
    </source>
</evidence>
<proteinExistence type="predicted"/>
<feature type="transmembrane region" description="Helical" evidence="21">
    <location>
        <begin position="610"/>
        <end position="628"/>
    </location>
</feature>
<feature type="binding site" evidence="16">
    <location>
        <position position="738"/>
    </location>
    <ligand>
        <name>L-glutamate</name>
        <dbReference type="ChEBI" id="CHEBI:29985"/>
    </ligand>
</feature>
<dbReference type="InterPro" id="IPR019594">
    <property type="entry name" value="Glu/Gly-bd"/>
</dbReference>
<keyword evidence="2" id="KW-0813">Transport</keyword>
<gene>
    <name evidence="22" type="ORF">OFUS_LOCUS3248</name>
</gene>
<dbReference type="Pfam" id="PF00060">
    <property type="entry name" value="Lig_chan"/>
    <property type="match status" value="1"/>
</dbReference>
<evidence type="ECO:0000256" key="16">
    <source>
        <dbReference type="PIRSR" id="PIRSR601508-1"/>
    </source>
</evidence>
<dbReference type="EMBL" id="CAIIXF020000001">
    <property type="protein sequence ID" value="CAH1776023.1"/>
    <property type="molecule type" value="Genomic_DNA"/>
</dbReference>
<evidence type="ECO:0000256" key="4">
    <source>
        <dbReference type="ARBA" id="ARBA00022692"/>
    </source>
</evidence>
<evidence type="ECO:0000256" key="13">
    <source>
        <dbReference type="ARBA" id="ARBA00023286"/>
    </source>
</evidence>
<dbReference type="Proteomes" id="UP000749559">
    <property type="component" value="Unassembled WGS sequence"/>
</dbReference>
<evidence type="ECO:0000256" key="12">
    <source>
        <dbReference type="ARBA" id="ARBA00023257"/>
    </source>
</evidence>
<reference evidence="22" key="1">
    <citation type="submission" date="2022-03" db="EMBL/GenBank/DDBJ databases">
        <authorList>
            <person name="Martin C."/>
        </authorList>
    </citation>
    <scope>NUCLEOTIDE SEQUENCE</scope>
</reference>
<evidence type="ECO:0000256" key="14">
    <source>
        <dbReference type="ARBA" id="ARBA00023303"/>
    </source>
</evidence>
<dbReference type="InterPro" id="IPR015683">
    <property type="entry name" value="Ionotropic_Glu_rcpt"/>
</dbReference>
<dbReference type="InterPro" id="IPR001508">
    <property type="entry name" value="Iono_Glu_rcpt_met"/>
</dbReference>
<dbReference type="SUPFAM" id="SSF53850">
    <property type="entry name" value="Periplasmic binding protein-like II"/>
    <property type="match status" value="1"/>
</dbReference>
<keyword evidence="6" id="KW-0770">Synapse</keyword>